<keyword evidence="6 12" id="KW-0378">Hydrolase</keyword>
<evidence type="ECO:0000256" key="12">
    <source>
        <dbReference type="HAMAP-Rule" id="MF_00278"/>
    </source>
</evidence>
<dbReference type="GO" id="GO:0004359">
    <property type="term" value="F:glutaminase activity"/>
    <property type="evidence" value="ECO:0007669"/>
    <property type="project" value="UniProtKB-EC"/>
</dbReference>
<evidence type="ECO:0000256" key="11">
    <source>
        <dbReference type="ARBA" id="ARBA00049534"/>
    </source>
</evidence>
<dbReference type="GO" id="GO:0000107">
    <property type="term" value="F:imidazoleglycerol-phosphate synthase activity"/>
    <property type="evidence" value="ECO:0007669"/>
    <property type="project" value="UniProtKB-UniRule"/>
</dbReference>
<dbReference type="RefSeq" id="WP_282198538.1">
    <property type="nucleotide sequence ID" value="NZ_BOQE01000001.1"/>
</dbReference>
<dbReference type="PIRSF" id="PIRSF000495">
    <property type="entry name" value="Amidotransf_hisH"/>
    <property type="match status" value="1"/>
</dbReference>
<dbReference type="Pfam" id="PF00117">
    <property type="entry name" value="GATase"/>
    <property type="match status" value="1"/>
</dbReference>
<dbReference type="GO" id="GO:0000105">
    <property type="term" value="P:L-histidine biosynthetic process"/>
    <property type="evidence" value="ECO:0007669"/>
    <property type="project" value="UniProtKB-UniRule"/>
</dbReference>
<evidence type="ECO:0000256" key="8">
    <source>
        <dbReference type="ARBA" id="ARBA00023102"/>
    </source>
</evidence>
<dbReference type="Proteomes" id="UP001057291">
    <property type="component" value="Unassembled WGS sequence"/>
</dbReference>
<keyword evidence="16" id="KW-1185">Reference proteome</keyword>
<dbReference type="InterPro" id="IPR029062">
    <property type="entry name" value="Class_I_gatase-like"/>
</dbReference>
<name>A0AAV4LBU6_9BACL</name>
<sequence>MIAIIDYGMGNLRSVQKAIEKVGYQAIVTCDPEEVKRASGVILPGVGAFGDAMYNLKHLGMIDAIKKVVKEGTPFLGICLGMQLLFSTSEEHGMHVGLNLIPGHVRRFKGDFKIPHMGWNSLTLHAQSPILEHVKNGDYVYFVHSYYVEPMDRQVILASADYHGDVPAIVQKNNVFGIQFHPEKSSHAGLQMLTNFAKLVKDGVHA</sequence>
<keyword evidence="4 12" id="KW-0963">Cytoplasm</keyword>
<evidence type="ECO:0000256" key="6">
    <source>
        <dbReference type="ARBA" id="ARBA00022801"/>
    </source>
</evidence>
<feature type="active site" evidence="12 13">
    <location>
        <position position="181"/>
    </location>
</feature>
<dbReference type="PROSITE" id="PS51273">
    <property type="entry name" value="GATASE_TYPE_1"/>
    <property type="match status" value="1"/>
</dbReference>
<evidence type="ECO:0000313" key="15">
    <source>
        <dbReference type="EMBL" id="GIM45329.1"/>
    </source>
</evidence>
<dbReference type="GO" id="GO:0005737">
    <property type="term" value="C:cytoplasm"/>
    <property type="evidence" value="ECO:0007669"/>
    <property type="project" value="UniProtKB-SubCell"/>
</dbReference>
<dbReference type="CDD" id="cd01748">
    <property type="entry name" value="GATase1_IGP_Synthase"/>
    <property type="match status" value="1"/>
</dbReference>
<dbReference type="EC" id="3.5.1.2" evidence="12"/>
<keyword evidence="8 12" id="KW-0368">Histidine biosynthesis</keyword>
<evidence type="ECO:0000313" key="16">
    <source>
        <dbReference type="Proteomes" id="UP001057291"/>
    </source>
</evidence>
<feature type="active site" evidence="12 13">
    <location>
        <position position="183"/>
    </location>
</feature>
<gene>
    <name evidence="12 15" type="primary">hisH</name>
    <name evidence="15" type="ORF">DNHGIG_08780</name>
</gene>
<evidence type="ECO:0000256" key="2">
    <source>
        <dbReference type="ARBA" id="ARBA00005091"/>
    </source>
</evidence>
<feature type="domain" description="Glutamine amidotransferase" evidence="14">
    <location>
        <begin position="4"/>
        <end position="197"/>
    </location>
</feature>
<dbReference type="EC" id="4.3.2.10" evidence="12"/>
<dbReference type="GO" id="GO:0016829">
    <property type="term" value="F:lyase activity"/>
    <property type="evidence" value="ECO:0007669"/>
    <property type="project" value="UniProtKB-KW"/>
</dbReference>
<evidence type="ECO:0000256" key="5">
    <source>
        <dbReference type="ARBA" id="ARBA00022605"/>
    </source>
</evidence>
<keyword evidence="9 12" id="KW-0456">Lyase</keyword>
<evidence type="ECO:0000256" key="10">
    <source>
        <dbReference type="ARBA" id="ARBA00047838"/>
    </source>
</evidence>
<keyword evidence="7 12" id="KW-0315">Glutamine amidotransferase</keyword>
<feature type="active site" description="Nucleophile" evidence="12 13">
    <location>
        <position position="79"/>
    </location>
</feature>
<comment type="pathway">
    <text evidence="2 12">Amino-acid biosynthesis; L-histidine biosynthesis; L-histidine from 5-phospho-alpha-D-ribose 1-diphosphate: step 5/9.</text>
</comment>
<protein>
    <recommendedName>
        <fullName evidence="12">Imidazole glycerol phosphate synthase subunit HisH</fullName>
        <ecNumber evidence="12">4.3.2.10</ecNumber>
    </recommendedName>
    <alternativeName>
        <fullName evidence="12">IGP synthase glutaminase subunit</fullName>
        <ecNumber evidence="12">3.5.1.2</ecNumber>
    </alternativeName>
    <alternativeName>
        <fullName evidence="12">IGP synthase subunit HisH</fullName>
    </alternativeName>
    <alternativeName>
        <fullName evidence="12">ImGP synthase subunit HisH</fullName>
        <shortName evidence="12">IGPS subunit HisH</shortName>
    </alternativeName>
</protein>
<evidence type="ECO:0000259" key="14">
    <source>
        <dbReference type="Pfam" id="PF00117"/>
    </source>
</evidence>
<dbReference type="HAMAP" id="MF_00278">
    <property type="entry name" value="HisH"/>
    <property type="match status" value="1"/>
</dbReference>
<comment type="caution">
    <text evidence="15">The sequence shown here is derived from an EMBL/GenBank/DDBJ whole genome shotgun (WGS) entry which is preliminary data.</text>
</comment>
<reference evidence="15" key="1">
    <citation type="journal article" date="2023" name="Int. J. Syst. Evol. Microbiol.">
        <title>Collibacillus ludicampi gen. nov., sp. nov., a new soil bacterium of the family Alicyclobacillaceae.</title>
        <authorList>
            <person name="Jojima T."/>
            <person name="Ioku Y."/>
            <person name="Fukuta Y."/>
            <person name="Shirasaka N."/>
            <person name="Matsumura Y."/>
            <person name="Mori M."/>
        </authorList>
    </citation>
    <scope>NUCLEOTIDE SEQUENCE</scope>
    <source>
        <strain evidence="15">TP075</strain>
    </source>
</reference>
<comment type="catalytic activity">
    <reaction evidence="11 12">
        <text>L-glutamine + H2O = L-glutamate + NH4(+)</text>
        <dbReference type="Rhea" id="RHEA:15889"/>
        <dbReference type="ChEBI" id="CHEBI:15377"/>
        <dbReference type="ChEBI" id="CHEBI:28938"/>
        <dbReference type="ChEBI" id="CHEBI:29985"/>
        <dbReference type="ChEBI" id="CHEBI:58359"/>
        <dbReference type="EC" id="3.5.1.2"/>
    </reaction>
</comment>
<keyword evidence="5 12" id="KW-0028">Amino-acid biosynthesis</keyword>
<dbReference type="EMBL" id="BOQE01000001">
    <property type="protein sequence ID" value="GIM45329.1"/>
    <property type="molecule type" value="Genomic_DNA"/>
</dbReference>
<dbReference type="NCBIfam" id="TIGR01855">
    <property type="entry name" value="IMP_synth_hisH"/>
    <property type="match status" value="1"/>
</dbReference>
<comment type="subunit">
    <text evidence="3 12">Heterodimer of HisH and HisF.</text>
</comment>
<dbReference type="AlphaFoldDB" id="A0AAV4LBU6"/>
<dbReference type="InterPro" id="IPR010139">
    <property type="entry name" value="Imidazole-glycPsynth_HisH"/>
</dbReference>
<comment type="subcellular location">
    <subcellularLocation>
        <location evidence="1 12">Cytoplasm</location>
    </subcellularLocation>
</comment>
<evidence type="ECO:0000256" key="4">
    <source>
        <dbReference type="ARBA" id="ARBA00022490"/>
    </source>
</evidence>
<dbReference type="PANTHER" id="PTHR42701:SF1">
    <property type="entry name" value="IMIDAZOLE GLYCEROL PHOSPHATE SYNTHASE SUBUNIT HISH"/>
    <property type="match status" value="1"/>
</dbReference>
<evidence type="ECO:0000256" key="1">
    <source>
        <dbReference type="ARBA" id="ARBA00004496"/>
    </source>
</evidence>
<comment type="function">
    <text evidence="12">IGPS catalyzes the conversion of PRFAR and glutamine to IGP, AICAR and glutamate. The HisH subunit catalyzes the hydrolysis of glutamine to glutamate and ammonia as part of the synthesis of IGP and AICAR. The resulting ammonia molecule is channeled to the active site of HisF.</text>
</comment>
<organism evidence="15 16">
    <name type="scientific">Collibacillus ludicampi</name>
    <dbReference type="NCBI Taxonomy" id="2771369"/>
    <lineage>
        <taxon>Bacteria</taxon>
        <taxon>Bacillati</taxon>
        <taxon>Bacillota</taxon>
        <taxon>Bacilli</taxon>
        <taxon>Bacillales</taxon>
        <taxon>Alicyclobacillaceae</taxon>
        <taxon>Collibacillus</taxon>
    </lineage>
</organism>
<evidence type="ECO:0000256" key="3">
    <source>
        <dbReference type="ARBA" id="ARBA00011152"/>
    </source>
</evidence>
<comment type="catalytic activity">
    <reaction evidence="10 12">
        <text>5-[(5-phospho-1-deoxy-D-ribulos-1-ylimino)methylamino]-1-(5-phospho-beta-D-ribosyl)imidazole-4-carboxamide + L-glutamine = D-erythro-1-(imidazol-4-yl)glycerol 3-phosphate + 5-amino-1-(5-phospho-beta-D-ribosyl)imidazole-4-carboxamide + L-glutamate + H(+)</text>
        <dbReference type="Rhea" id="RHEA:24793"/>
        <dbReference type="ChEBI" id="CHEBI:15378"/>
        <dbReference type="ChEBI" id="CHEBI:29985"/>
        <dbReference type="ChEBI" id="CHEBI:58278"/>
        <dbReference type="ChEBI" id="CHEBI:58359"/>
        <dbReference type="ChEBI" id="CHEBI:58475"/>
        <dbReference type="ChEBI" id="CHEBI:58525"/>
        <dbReference type="EC" id="4.3.2.10"/>
    </reaction>
</comment>
<dbReference type="SUPFAM" id="SSF52317">
    <property type="entry name" value="Class I glutamine amidotransferase-like"/>
    <property type="match status" value="1"/>
</dbReference>
<dbReference type="PANTHER" id="PTHR42701">
    <property type="entry name" value="IMIDAZOLE GLYCEROL PHOSPHATE SYNTHASE SUBUNIT HISH"/>
    <property type="match status" value="1"/>
</dbReference>
<accession>A0AAV4LBU6</accession>
<evidence type="ECO:0000256" key="7">
    <source>
        <dbReference type="ARBA" id="ARBA00022962"/>
    </source>
</evidence>
<evidence type="ECO:0000256" key="13">
    <source>
        <dbReference type="PIRSR" id="PIRSR000495-1"/>
    </source>
</evidence>
<dbReference type="FunFam" id="3.40.50.880:FF:000009">
    <property type="entry name" value="Imidazole glycerol phosphate synthase subunit HisH"/>
    <property type="match status" value="1"/>
</dbReference>
<dbReference type="InterPro" id="IPR017926">
    <property type="entry name" value="GATASE"/>
</dbReference>
<proteinExistence type="inferred from homology"/>
<dbReference type="Gene3D" id="3.40.50.880">
    <property type="match status" value="1"/>
</dbReference>
<evidence type="ECO:0000256" key="9">
    <source>
        <dbReference type="ARBA" id="ARBA00023239"/>
    </source>
</evidence>